<dbReference type="KEGG" id="cheb:HH215_33135"/>
<dbReference type="SUPFAM" id="SSF50985">
    <property type="entry name" value="RCC1/BLIP-II"/>
    <property type="match status" value="1"/>
</dbReference>
<dbReference type="InterPro" id="IPR000408">
    <property type="entry name" value="Reg_chr_condens"/>
</dbReference>
<dbReference type="PROSITE" id="PS50012">
    <property type="entry name" value="RCC1_3"/>
    <property type="match status" value="1"/>
</dbReference>
<keyword evidence="2" id="KW-1185">Reference proteome</keyword>
<dbReference type="AlphaFoldDB" id="A0A7Z2VQD9"/>
<protein>
    <submittedName>
        <fullName evidence="1">Uncharacterized protein</fullName>
    </submittedName>
</protein>
<proteinExistence type="predicted"/>
<evidence type="ECO:0000313" key="2">
    <source>
        <dbReference type="Proteomes" id="UP000502248"/>
    </source>
</evidence>
<dbReference type="InterPro" id="IPR009091">
    <property type="entry name" value="RCC1/BLIP-II"/>
</dbReference>
<dbReference type="EMBL" id="CP051680">
    <property type="protein sequence ID" value="QJD87551.1"/>
    <property type="molecule type" value="Genomic_DNA"/>
</dbReference>
<dbReference type="Proteomes" id="UP000502248">
    <property type="component" value="Chromosome"/>
</dbReference>
<dbReference type="Gene3D" id="2.130.10.30">
    <property type="entry name" value="Regulator of chromosome condensation 1/beta-lactamase-inhibitor protein II"/>
    <property type="match status" value="1"/>
</dbReference>
<dbReference type="Pfam" id="PF13540">
    <property type="entry name" value="RCC1_2"/>
    <property type="match status" value="1"/>
</dbReference>
<name>A0A7Z2VQD9_9BACL</name>
<evidence type="ECO:0000313" key="1">
    <source>
        <dbReference type="EMBL" id="QJD87551.1"/>
    </source>
</evidence>
<gene>
    <name evidence="1" type="ORF">HH215_33135</name>
</gene>
<organism evidence="1 2">
    <name type="scientific">Cohnella herbarum</name>
    <dbReference type="NCBI Taxonomy" id="2728023"/>
    <lineage>
        <taxon>Bacteria</taxon>
        <taxon>Bacillati</taxon>
        <taxon>Bacillota</taxon>
        <taxon>Bacilli</taxon>
        <taxon>Bacillales</taxon>
        <taxon>Paenibacillaceae</taxon>
        <taxon>Cohnella</taxon>
    </lineage>
</organism>
<accession>A0A7Z2VQD9</accession>
<sequence>MWVMGFDVVEFKYDAPLKQGEELRRIEGLGKVTSVAMGQSHAVAATADGMVWMWGSNLAGQFGNMSLKESSAPILVHEFR</sequence>
<reference evidence="1 2" key="1">
    <citation type="submission" date="2020-04" db="EMBL/GenBank/DDBJ databases">
        <title>Genome sequencing of novel species.</title>
        <authorList>
            <person name="Heo J."/>
            <person name="Kim S.-J."/>
            <person name="Kim J.-S."/>
            <person name="Hong S.-B."/>
            <person name="Kwon S.-W."/>
        </authorList>
    </citation>
    <scope>NUCLEOTIDE SEQUENCE [LARGE SCALE GENOMIC DNA]</scope>
    <source>
        <strain evidence="1 2">MFER-1</strain>
    </source>
</reference>